<dbReference type="AlphaFoldDB" id="A0A6P4IMW6"/>
<feature type="region of interest" description="Disordered" evidence="1">
    <location>
        <begin position="1"/>
        <end position="30"/>
    </location>
</feature>
<evidence type="ECO:0000313" key="3">
    <source>
        <dbReference type="Proteomes" id="UP001652661"/>
    </source>
</evidence>
<name>A0A6P4IMW6_DROKI</name>
<reference evidence="3" key="1">
    <citation type="submission" date="2025-05" db="UniProtKB">
        <authorList>
            <consortium name="RefSeq"/>
        </authorList>
    </citation>
    <scope>NUCLEOTIDE SEQUENCE [LARGE SCALE GENOMIC DNA]</scope>
    <source>
        <strain evidence="3">14028-0561.14</strain>
    </source>
</reference>
<reference evidence="4" key="2">
    <citation type="submission" date="2025-08" db="UniProtKB">
        <authorList>
            <consortium name="RefSeq"/>
        </authorList>
    </citation>
    <scope>IDENTIFICATION</scope>
    <source>
        <strain evidence="4">14028-0561.14</strain>
        <tissue evidence="4">Whole fly</tissue>
    </source>
</reference>
<evidence type="ECO:0000313" key="4">
    <source>
        <dbReference type="RefSeq" id="XP_017023863.2"/>
    </source>
</evidence>
<dbReference type="InterPro" id="IPR031732">
    <property type="entry name" value="DUF4729"/>
</dbReference>
<gene>
    <name evidence="4" type="primary">LOC108075802</name>
</gene>
<evidence type="ECO:0000256" key="1">
    <source>
        <dbReference type="SAM" id="MobiDB-lite"/>
    </source>
</evidence>
<accession>A0A6P4IMW6</accession>
<feature type="domain" description="DUF4729" evidence="2">
    <location>
        <begin position="94"/>
        <end position="277"/>
    </location>
</feature>
<dbReference type="Proteomes" id="UP001652661">
    <property type="component" value="Chromosome 2L"/>
</dbReference>
<keyword evidence="3" id="KW-1185">Reference proteome</keyword>
<protein>
    <recommendedName>
        <fullName evidence="2">DUF4729 domain-containing protein</fullName>
    </recommendedName>
</protein>
<feature type="compositionally biased region" description="Basic residues" evidence="1">
    <location>
        <begin position="19"/>
        <end position="29"/>
    </location>
</feature>
<dbReference type="OrthoDB" id="7880410at2759"/>
<dbReference type="RefSeq" id="XP_017023863.2">
    <property type="nucleotide sequence ID" value="XM_017168374.3"/>
</dbReference>
<dbReference type="Pfam" id="PF15866">
    <property type="entry name" value="DUF4729"/>
    <property type="match status" value="1"/>
</dbReference>
<proteinExistence type="predicted"/>
<dbReference type="GeneID" id="108075802"/>
<organism evidence="3 4">
    <name type="scientific">Drosophila kikkawai</name>
    <name type="common">Fruit fly</name>
    <dbReference type="NCBI Taxonomy" id="30033"/>
    <lineage>
        <taxon>Eukaryota</taxon>
        <taxon>Metazoa</taxon>
        <taxon>Ecdysozoa</taxon>
        <taxon>Arthropoda</taxon>
        <taxon>Hexapoda</taxon>
        <taxon>Insecta</taxon>
        <taxon>Pterygota</taxon>
        <taxon>Neoptera</taxon>
        <taxon>Endopterygota</taxon>
        <taxon>Diptera</taxon>
        <taxon>Brachycera</taxon>
        <taxon>Muscomorpha</taxon>
        <taxon>Ephydroidea</taxon>
        <taxon>Drosophilidae</taxon>
        <taxon>Drosophila</taxon>
        <taxon>Sophophora</taxon>
    </lineage>
</organism>
<sequence>MSASASLRDPASSDAMSRNQKRQERRKQRRQDIQHLLYTKHFSNCRLPISVASSSEEQLLRFGSLTSPPSERRSKLFVISPSKSPWDRLRLVPCPIQGCCCSLDPSALLGHYLSDHLPGLGIPFGELVTGKRVSLSCHVSSLENDVHNLLGVFGYRRTGLNPLKCPRNTHLPAEYRQFSQHGALLVFACRTQHSMLWQTKEGTKHDVLAIWASTPLHDAVISLRLLVQPANSARYYTKQVRARPIQSWSARQSCGEFIRTDSNVILISFEDLRQLMDLDVPQQLLTVELKVVGEAKI</sequence>
<evidence type="ECO:0000259" key="2">
    <source>
        <dbReference type="Pfam" id="PF15866"/>
    </source>
</evidence>